<dbReference type="KEGG" id="ngr:NAEGRDRAFT_45254"/>
<dbReference type="STRING" id="5762.D2UYT2"/>
<dbReference type="Gene3D" id="3.40.50.300">
    <property type="entry name" value="P-loop containing nucleotide triphosphate hydrolases"/>
    <property type="match status" value="1"/>
</dbReference>
<dbReference type="InterPro" id="IPR001270">
    <property type="entry name" value="ClpA/B"/>
</dbReference>
<dbReference type="OrthoDB" id="10258697at2759"/>
<dbReference type="GeneID" id="8863991"/>
<evidence type="ECO:0000256" key="2">
    <source>
        <dbReference type="ARBA" id="ARBA00022840"/>
    </source>
</evidence>
<feature type="domain" description="ATPase AAA-type core" evidence="4">
    <location>
        <begin position="217"/>
        <end position="364"/>
    </location>
</feature>
<proteinExistence type="predicted"/>
<name>D2UYT2_NAEGR</name>
<dbReference type="InterPro" id="IPR050130">
    <property type="entry name" value="ClpA_ClpB"/>
</dbReference>
<dbReference type="PRINTS" id="PR00300">
    <property type="entry name" value="CLPPROTEASEA"/>
</dbReference>
<dbReference type="RefSeq" id="XP_002683585.1">
    <property type="nucleotide sequence ID" value="XM_002683539.1"/>
</dbReference>
<dbReference type="Proteomes" id="UP000006671">
    <property type="component" value="Unassembled WGS sequence"/>
</dbReference>
<dbReference type="PANTHER" id="PTHR11638">
    <property type="entry name" value="ATP-DEPENDENT CLP PROTEASE"/>
    <property type="match status" value="1"/>
</dbReference>
<dbReference type="Pfam" id="PF07724">
    <property type="entry name" value="AAA_2"/>
    <property type="match status" value="1"/>
</dbReference>
<evidence type="ECO:0000259" key="4">
    <source>
        <dbReference type="Pfam" id="PF07724"/>
    </source>
</evidence>
<feature type="region of interest" description="Disordered" evidence="3">
    <location>
        <begin position="1"/>
        <end position="27"/>
    </location>
</feature>
<sequence length="599" mass="68814">MSNLTIGNKQPSSSNLPSQGQSNQNNMTTTQSKLINSSSSAANVKASLENTTDKYRNENLIIDQQEETTHSNGGFMRVFQELKDKATNMLFQHQYWNLFSSAASNSVPVEASNKFDYLGDNNHQIRPPFIIERFDRPIMSGGKKGVQRKTVPLLQLENYLNKCLVNQEIAIKTVCFCLLRQSTIWSYSYHQLTNENQFISNMEDNHQIRKQTKIPLSLFLIGPVGCGKIYLSKLIAQSQSRPFVLLDMSYFTEEEDLSNLVQFSDEYRYSEPFNYMLGQLNVILETTPNAVIVFNNMESAHPSVFRFLHQLFRSGIILEQKTRKQSSSLEPGKKEKKKDNEDDLVKIIDASQAIFICISVISDQVVKKNILESGPNNLIEKYEKEKKTIGNWDNGFEGYENEDAYDYDFKRRMNRTKVAPPPPSSKFVDQVTSSYSTIDALDRVIEFRHQITPILVDHLNNSNKSTEESKQPKCFDAFLHQFNAIIPFFAFSDIELCNQIVTQLNVFSTFAFTQKRFKMTWSEDVVIWLMKRYRPSLTVTGVLENHILTPLAASDHLFAENDHIHLEVSPELDRVSVVVLNRRDDIQLRRSLNVIQSKL</sequence>
<keyword evidence="2" id="KW-0067">ATP-binding</keyword>
<keyword evidence="1" id="KW-0547">Nucleotide-binding</keyword>
<organism evidence="6">
    <name type="scientific">Naegleria gruberi</name>
    <name type="common">Amoeba</name>
    <dbReference type="NCBI Taxonomy" id="5762"/>
    <lineage>
        <taxon>Eukaryota</taxon>
        <taxon>Discoba</taxon>
        <taxon>Heterolobosea</taxon>
        <taxon>Tetramitia</taxon>
        <taxon>Eutetramitia</taxon>
        <taxon>Vahlkampfiidae</taxon>
        <taxon>Naegleria</taxon>
    </lineage>
</organism>
<dbReference type="GO" id="GO:0005739">
    <property type="term" value="C:mitochondrion"/>
    <property type="evidence" value="ECO:0007669"/>
    <property type="project" value="TreeGrafter"/>
</dbReference>
<dbReference type="SUPFAM" id="SSF52540">
    <property type="entry name" value="P-loop containing nucleoside triphosphate hydrolases"/>
    <property type="match status" value="1"/>
</dbReference>
<dbReference type="GO" id="GO:0005524">
    <property type="term" value="F:ATP binding"/>
    <property type="evidence" value="ECO:0007669"/>
    <property type="project" value="UniProtKB-KW"/>
</dbReference>
<dbReference type="InParanoid" id="D2UYT2"/>
<dbReference type="EMBL" id="GG738845">
    <property type="protein sequence ID" value="EFC50841.1"/>
    <property type="molecule type" value="Genomic_DNA"/>
</dbReference>
<reference evidence="5 6" key="1">
    <citation type="journal article" date="2010" name="Cell">
        <title>The genome of Naegleria gruberi illuminates early eukaryotic versatility.</title>
        <authorList>
            <person name="Fritz-Laylin L.K."/>
            <person name="Prochnik S.E."/>
            <person name="Ginger M.L."/>
            <person name="Dacks J.B."/>
            <person name="Carpenter M.L."/>
            <person name="Field M.C."/>
            <person name="Kuo A."/>
            <person name="Paredez A."/>
            <person name="Chapman J."/>
            <person name="Pham J."/>
            <person name="Shu S."/>
            <person name="Neupane R."/>
            <person name="Cipriano M."/>
            <person name="Mancuso J."/>
            <person name="Tu H."/>
            <person name="Salamov A."/>
            <person name="Lindquist E."/>
            <person name="Shapiro H."/>
            <person name="Lucas S."/>
            <person name="Grigoriev I.V."/>
            <person name="Cande W.Z."/>
            <person name="Fulton C."/>
            <person name="Rokhsar D.S."/>
            <person name="Dawson S.C."/>
        </authorList>
    </citation>
    <scope>NUCLEOTIDE SEQUENCE [LARGE SCALE GENOMIC DNA]</scope>
    <source>
        <strain evidence="5 6">NEG-M</strain>
    </source>
</reference>
<evidence type="ECO:0000313" key="6">
    <source>
        <dbReference type="Proteomes" id="UP000006671"/>
    </source>
</evidence>
<dbReference type="OMA" id="SEDVVIW"/>
<gene>
    <name evidence="5" type="ORF">NAEGRDRAFT_45254</name>
</gene>
<dbReference type="InterPro" id="IPR027417">
    <property type="entry name" value="P-loop_NTPase"/>
</dbReference>
<dbReference type="eggNOG" id="KOG1051">
    <property type="taxonomic scope" value="Eukaryota"/>
</dbReference>
<dbReference type="GO" id="GO:0016887">
    <property type="term" value="F:ATP hydrolysis activity"/>
    <property type="evidence" value="ECO:0007669"/>
    <property type="project" value="InterPro"/>
</dbReference>
<dbReference type="VEuPathDB" id="AmoebaDB:NAEGRDRAFT_45254"/>
<dbReference type="PANTHER" id="PTHR11638:SF93">
    <property type="entry name" value="MITOCHONDRIAL DISAGGREGASE"/>
    <property type="match status" value="1"/>
</dbReference>
<dbReference type="AlphaFoldDB" id="D2UYT2"/>
<dbReference type="InterPro" id="IPR003959">
    <property type="entry name" value="ATPase_AAA_core"/>
</dbReference>
<accession>D2UYT2</accession>
<evidence type="ECO:0000256" key="3">
    <source>
        <dbReference type="SAM" id="MobiDB-lite"/>
    </source>
</evidence>
<evidence type="ECO:0000313" key="5">
    <source>
        <dbReference type="EMBL" id="EFC50841.1"/>
    </source>
</evidence>
<protein>
    <submittedName>
        <fullName evidence="5">Predicted protein</fullName>
    </submittedName>
</protein>
<evidence type="ECO:0000256" key="1">
    <source>
        <dbReference type="ARBA" id="ARBA00022741"/>
    </source>
</evidence>
<dbReference type="GO" id="GO:0034605">
    <property type="term" value="P:cellular response to heat"/>
    <property type="evidence" value="ECO:0007669"/>
    <property type="project" value="TreeGrafter"/>
</dbReference>
<keyword evidence="6" id="KW-1185">Reference proteome</keyword>